<evidence type="ECO:0000259" key="3">
    <source>
        <dbReference type="Pfam" id="PF08338"/>
    </source>
</evidence>
<dbReference type="EMBL" id="WWCU01000034">
    <property type="protein sequence ID" value="MYN10240.1"/>
    <property type="molecule type" value="Genomic_DNA"/>
</dbReference>
<feature type="domain" description="NAD-dependent epimerase/dehydratase" evidence="2">
    <location>
        <begin position="20"/>
        <end position="237"/>
    </location>
</feature>
<dbReference type="InterPro" id="IPR001509">
    <property type="entry name" value="Epimerase_deHydtase"/>
</dbReference>
<dbReference type="PANTHER" id="PTHR11092">
    <property type="entry name" value="SUGAR NUCLEOTIDE EPIMERASE RELATED"/>
    <property type="match status" value="1"/>
</dbReference>
<evidence type="ECO:0000256" key="1">
    <source>
        <dbReference type="ARBA" id="ARBA00009353"/>
    </source>
</evidence>
<organism evidence="4 5">
    <name type="scientific">Pseudoduganella aquatica</name>
    <dbReference type="NCBI Taxonomy" id="2660641"/>
    <lineage>
        <taxon>Bacteria</taxon>
        <taxon>Pseudomonadati</taxon>
        <taxon>Pseudomonadota</taxon>
        <taxon>Betaproteobacteria</taxon>
        <taxon>Burkholderiales</taxon>
        <taxon>Oxalobacteraceae</taxon>
        <taxon>Telluria group</taxon>
        <taxon>Pseudoduganella</taxon>
    </lineage>
</organism>
<gene>
    <name evidence="4" type="ORF">GTP77_23225</name>
</gene>
<dbReference type="Pfam" id="PF08338">
    <property type="entry name" value="DUF1731"/>
    <property type="match status" value="1"/>
</dbReference>
<dbReference type="AlphaFoldDB" id="A0A7X4KPT6"/>
<protein>
    <submittedName>
        <fullName evidence="4">TIGR01777 family protein</fullName>
    </submittedName>
</protein>
<proteinExistence type="inferred from homology"/>
<dbReference type="Proteomes" id="UP000450676">
    <property type="component" value="Unassembled WGS sequence"/>
</dbReference>
<sequence length="320" mass="34615">MALDQSADSPIAFGARKESVLLTGATGFIGQRLVAALLKDGQRVTVLTRSPAQAETLFKGAVRCVESMEALAPSERIDVVINLAGARILGWRWTAARRAVLRRSRVALTERVVAWIARAEHKPRLMLSASAIGYYGVQAMGDETPLAENAPPQPVFMSQLCQEWEAAARKAQAHGVQVACMRFGLVLGEQGALPPMLLPIKLGMGGPMGGGRQRMSWIHVDDLLQGMAHLWRAAADGGGVRSAYNFTAPEQVSQREFSRAAAALLGRPCFMPTPGWPVRLLLGEQADLLLEGQTVAPERLLEEGFRFRYPSLRGALAALL</sequence>
<dbReference type="NCBIfam" id="TIGR01777">
    <property type="entry name" value="yfcH"/>
    <property type="match status" value="1"/>
</dbReference>
<dbReference type="Pfam" id="PF01370">
    <property type="entry name" value="Epimerase"/>
    <property type="match status" value="1"/>
</dbReference>
<dbReference type="Gene3D" id="3.40.50.720">
    <property type="entry name" value="NAD(P)-binding Rossmann-like Domain"/>
    <property type="match status" value="1"/>
</dbReference>
<evidence type="ECO:0000313" key="4">
    <source>
        <dbReference type="EMBL" id="MYN10240.1"/>
    </source>
</evidence>
<comment type="caution">
    <text evidence="4">The sequence shown here is derived from an EMBL/GenBank/DDBJ whole genome shotgun (WGS) entry which is preliminary data.</text>
</comment>
<keyword evidence="5" id="KW-1185">Reference proteome</keyword>
<evidence type="ECO:0000313" key="5">
    <source>
        <dbReference type="Proteomes" id="UP000450676"/>
    </source>
</evidence>
<evidence type="ECO:0000259" key="2">
    <source>
        <dbReference type="Pfam" id="PF01370"/>
    </source>
</evidence>
<dbReference type="RefSeq" id="WP_161074531.1">
    <property type="nucleotide sequence ID" value="NZ_WWCU01000034.1"/>
</dbReference>
<feature type="domain" description="DUF1731" evidence="3">
    <location>
        <begin position="273"/>
        <end position="319"/>
    </location>
</feature>
<name>A0A7X4KPT6_9BURK</name>
<dbReference type="SUPFAM" id="SSF51735">
    <property type="entry name" value="NAD(P)-binding Rossmann-fold domains"/>
    <property type="match status" value="1"/>
</dbReference>
<dbReference type="InterPro" id="IPR036291">
    <property type="entry name" value="NAD(P)-bd_dom_sf"/>
</dbReference>
<comment type="similarity">
    <text evidence="1">Belongs to the NAD(P)-dependent epimerase/dehydratase family. SDR39U1 subfamily.</text>
</comment>
<reference evidence="4 5" key="1">
    <citation type="submission" date="2019-12" db="EMBL/GenBank/DDBJ databases">
        <title>Novel species isolated from a subtropical stream in China.</title>
        <authorList>
            <person name="Lu H."/>
        </authorList>
    </citation>
    <scope>NUCLEOTIDE SEQUENCE [LARGE SCALE GENOMIC DNA]</scope>
    <source>
        <strain evidence="4 5">FT127W</strain>
    </source>
</reference>
<accession>A0A7X4KPT6</accession>
<dbReference type="PANTHER" id="PTHR11092:SF0">
    <property type="entry name" value="EPIMERASE FAMILY PROTEIN SDR39U1"/>
    <property type="match status" value="1"/>
</dbReference>
<dbReference type="InterPro" id="IPR013549">
    <property type="entry name" value="DUF1731"/>
</dbReference>
<dbReference type="InterPro" id="IPR010099">
    <property type="entry name" value="SDR39U1"/>
</dbReference>